<evidence type="ECO:0000259" key="3">
    <source>
        <dbReference type="PROSITE" id="PS01124"/>
    </source>
</evidence>
<comment type="caution">
    <text evidence="4">The sequence shown here is derived from an EMBL/GenBank/DDBJ whole genome shotgun (WGS) entry which is preliminary data.</text>
</comment>
<dbReference type="InterPro" id="IPR029062">
    <property type="entry name" value="Class_I_gatase-like"/>
</dbReference>
<dbReference type="RefSeq" id="WP_107107281.1">
    <property type="nucleotide sequence ID" value="NZ_JACHBI010000009.1"/>
</dbReference>
<protein>
    <submittedName>
        <fullName evidence="4">Transcriptional regulator GlxA family with amidase domain</fullName>
    </submittedName>
</protein>
<dbReference type="SUPFAM" id="SSF52317">
    <property type="entry name" value="Class I glutamine amidotransferase-like"/>
    <property type="match status" value="1"/>
</dbReference>
<organism evidence="4 5">
    <name type="scientific">Rhizobium paranaense</name>
    <dbReference type="NCBI Taxonomy" id="1650438"/>
    <lineage>
        <taxon>Bacteria</taxon>
        <taxon>Pseudomonadati</taxon>
        <taxon>Pseudomonadota</taxon>
        <taxon>Alphaproteobacteria</taxon>
        <taxon>Hyphomicrobiales</taxon>
        <taxon>Rhizobiaceae</taxon>
        <taxon>Rhizobium/Agrobacterium group</taxon>
        <taxon>Rhizobium</taxon>
    </lineage>
</organism>
<dbReference type="SUPFAM" id="SSF46689">
    <property type="entry name" value="Homeodomain-like"/>
    <property type="match status" value="1"/>
</dbReference>
<dbReference type="InterPro" id="IPR052158">
    <property type="entry name" value="INH-QAR"/>
</dbReference>
<dbReference type="PANTHER" id="PTHR43130:SF3">
    <property type="entry name" value="HTH-TYPE TRANSCRIPTIONAL REGULATOR RV1931C"/>
    <property type="match status" value="1"/>
</dbReference>
<evidence type="ECO:0000313" key="4">
    <source>
        <dbReference type="EMBL" id="MBB5575740.1"/>
    </source>
</evidence>
<keyword evidence="1" id="KW-0805">Transcription regulation</keyword>
<dbReference type="CDD" id="cd03136">
    <property type="entry name" value="GATase1_AraC_ArgR_like"/>
    <property type="match status" value="1"/>
</dbReference>
<dbReference type="AlphaFoldDB" id="A0A7W8XUB3"/>
<sequence>MTDKSMTQRIGFVPVRNFALMSYASATEPLRAANLISGSPLYEVVPLSVNAASVSCSAGFDLKCQDLAETGDTFHTIFVCAGGGPADWAGADSLYPHLRKLARQGVKIGAISSGAYMLAAAGLLDHHEFTIHWEHAALLRETFPHLTPRQTRFVIDGARITCGGGVAPLDMMHALITDRMGADFARRVSDWYLHTAVGDSVDPQRGSSAERFGTHHRVLLSVLEKMEISIENPLSRDAMATWAGVSTRHLNRLFIEHQDTTFSSAYRAIRLKHARRLIEQSALSVSQVAFATGFSNAAQFSNAFTAFFGLRPKDARRAAKTARSAEYALE</sequence>
<keyword evidence="5" id="KW-1185">Reference proteome</keyword>
<dbReference type="Gene3D" id="3.40.50.880">
    <property type="match status" value="1"/>
</dbReference>
<name>A0A7W8XUB3_9HYPH</name>
<dbReference type="Pfam" id="PF01965">
    <property type="entry name" value="DJ-1_PfpI"/>
    <property type="match status" value="1"/>
</dbReference>
<accession>A0A7W8XUB3</accession>
<keyword evidence="2" id="KW-0804">Transcription</keyword>
<dbReference type="Pfam" id="PF12833">
    <property type="entry name" value="HTH_18"/>
    <property type="match status" value="1"/>
</dbReference>
<proteinExistence type="predicted"/>
<dbReference type="Proteomes" id="UP000549882">
    <property type="component" value="Unassembled WGS sequence"/>
</dbReference>
<feature type="domain" description="HTH araC/xylS-type" evidence="3">
    <location>
        <begin position="220"/>
        <end position="318"/>
    </location>
</feature>
<dbReference type="PROSITE" id="PS01124">
    <property type="entry name" value="HTH_ARAC_FAMILY_2"/>
    <property type="match status" value="1"/>
</dbReference>
<reference evidence="4 5" key="1">
    <citation type="submission" date="2020-08" db="EMBL/GenBank/DDBJ databases">
        <title>Genomic Encyclopedia of Type Strains, Phase IV (KMG-V): Genome sequencing to study the core and pangenomes of soil and plant-associated prokaryotes.</title>
        <authorList>
            <person name="Whitman W."/>
        </authorList>
    </citation>
    <scope>NUCLEOTIDE SEQUENCE [LARGE SCALE GENOMIC DNA]</scope>
    <source>
        <strain evidence="4 5">SEMIA 4064</strain>
    </source>
</reference>
<dbReference type="PANTHER" id="PTHR43130">
    <property type="entry name" value="ARAC-FAMILY TRANSCRIPTIONAL REGULATOR"/>
    <property type="match status" value="1"/>
</dbReference>
<gene>
    <name evidence="4" type="ORF">GGD50_004375</name>
</gene>
<evidence type="ECO:0000256" key="2">
    <source>
        <dbReference type="ARBA" id="ARBA00023163"/>
    </source>
</evidence>
<dbReference type="InterPro" id="IPR018060">
    <property type="entry name" value="HTH_AraC"/>
</dbReference>
<evidence type="ECO:0000313" key="5">
    <source>
        <dbReference type="Proteomes" id="UP000549882"/>
    </source>
</evidence>
<dbReference type="EMBL" id="JACHBI010000009">
    <property type="protein sequence ID" value="MBB5575740.1"/>
    <property type="molecule type" value="Genomic_DNA"/>
</dbReference>
<dbReference type="SMART" id="SM00342">
    <property type="entry name" value="HTH_ARAC"/>
    <property type="match status" value="1"/>
</dbReference>
<dbReference type="Gene3D" id="1.10.10.60">
    <property type="entry name" value="Homeodomain-like"/>
    <property type="match status" value="1"/>
</dbReference>
<dbReference type="InterPro" id="IPR009057">
    <property type="entry name" value="Homeodomain-like_sf"/>
</dbReference>
<evidence type="ECO:0000256" key="1">
    <source>
        <dbReference type="ARBA" id="ARBA00023015"/>
    </source>
</evidence>
<dbReference type="InterPro" id="IPR002818">
    <property type="entry name" value="DJ-1/PfpI"/>
</dbReference>
<dbReference type="GO" id="GO:0043565">
    <property type="term" value="F:sequence-specific DNA binding"/>
    <property type="evidence" value="ECO:0007669"/>
    <property type="project" value="InterPro"/>
</dbReference>
<dbReference type="GO" id="GO:0003700">
    <property type="term" value="F:DNA-binding transcription factor activity"/>
    <property type="evidence" value="ECO:0007669"/>
    <property type="project" value="InterPro"/>
</dbReference>